<keyword evidence="2" id="KW-1185">Reference proteome</keyword>
<evidence type="ECO:0000313" key="1">
    <source>
        <dbReference type="EMBL" id="AEN78415.1"/>
    </source>
</evidence>
<dbReference type="HOGENOM" id="CLU_079430_2_1_9"/>
<dbReference type="SUPFAM" id="SSF89095">
    <property type="entry name" value="GatB/YqeY motif"/>
    <property type="match status" value="1"/>
</dbReference>
<dbReference type="PANTHER" id="PTHR28055:SF1">
    <property type="entry name" value="ALTERED INHERITANCE OF MITOCHONDRIA PROTEIN 41, MITOCHONDRIAL"/>
    <property type="match status" value="1"/>
</dbReference>
<evidence type="ECO:0000313" key="2">
    <source>
        <dbReference type="Proteomes" id="UP000001279"/>
    </source>
</evidence>
<organism evidence="1 2">
    <name type="scientific">Ligilactobacillus ruminis (strain ATCC 27782 / RF3)</name>
    <name type="common">Lactobacillus ruminis</name>
    <dbReference type="NCBI Taxonomy" id="1069534"/>
    <lineage>
        <taxon>Bacteria</taxon>
        <taxon>Bacillati</taxon>
        <taxon>Bacillota</taxon>
        <taxon>Bacilli</taxon>
        <taxon>Lactobacillales</taxon>
        <taxon>Lactobacillaceae</taxon>
        <taxon>Ligilactobacillus</taxon>
    </lineage>
</organism>
<dbReference type="KEGG" id="lrm:LRC_11530"/>
<dbReference type="GO" id="GO:0016884">
    <property type="term" value="F:carbon-nitrogen ligase activity, with glutamine as amido-N-donor"/>
    <property type="evidence" value="ECO:0007669"/>
    <property type="project" value="InterPro"/>
</dbReference>
<dbReference type="Gene3D" id="1.10.1510.10">
    <property type="entry name" value="Uncharacterised protein YqeY/AIM41 PF09424, N-terminal domain"/>
    <property type="match status" value="1"/>
</dbReference>
<dbReference type="Proteomes" id="UP000001279">
    <property type="component" value="Chromosome"/>
</dbReference>
<dbReference type="InterPro" id="IPR019004">
    <property type="entry name" value="YqeY/Aim41"/>
</dbReference>
<dbReference type="STRING" id="1069534.LRC_11530"/>
<dbReference type="Pfam" id="PF09424">
    <property type="entry name" value="YqeY"/>
    <property type="match status" value="1"/>
</dbReference>
<dbReference type="AlphaFoldDB" id="G2SPA2"/>
<dbReference type="InterPro" id="IPR042184">
    <property type="entry name" value="YqeY/Aim41_N"/>
</dbReference>
<sequence>MMSLLDSLQKDMVAAMKAKDKNRLKTVRMLKAAVQNEQISVGHDLTPDEEVGVLSRELKQRKDSLEESKAAGRDDSVQELEGEIAVVQGYMPAQLSADDVRAVVEETIKAVGATSKADFGKVMGAVMPKLKGKADGKLINATVKELLG</sequence>
<dbReference type="InterPro" id="IPR003789">
    <property type="entry name" value="Asn/Gln_tRNA_amidoTrase-B-like"/>
</dbReference>
<name>G2SPA2_LIGR2</name>
<accession>G2SPA2</accession>
<dbReference type="EMBL" id="CP003032">
    <property type="protein sequence ID" value="AEN78415.1"/>
    <property type="molecule type" value="Genomic_DNA"/>
</dbReference>
<protein>
    <submittedName>
        <fullName evidence="1">GatB/Yqey domain-containing protein</fullName>
    </submittedName>
</protein>
<dbReference type="PANTHER" id="PTHR28055">
    <property type="entry name" value="ALTERED INHERITANCE OF MITOCHONDRIA PROTEIN 41, MITOCHONDRIAL"/>
    <property type="match status" value="1"/>
</dbReference>
<dbReference type="eggNOG" id="COG1610">
    <property type="taxonomic scope" value="Bacteria"/>
</dbReference>
<dbReference type="PATRIC" id="fig|1069534.5.peg.1240"/>
<dbReference type="Gene3D" id="1.10.10.410">
    <property type="match status" value="1"/>
</dbReference>
<gene>
    <name evidence="1" type="ordered locus">LRC_11530</name>
</gene>
<dbReference type="InterPro" id="IPR023168">
    <property type="entry name" value="GatB_Yqey_C_2"/>
</dbReference>
<reference evidence="1 2" key="1">
    <citation type="journal article" date="2011" name="Microb. Cell Fact.">
        <title>Genome sequences and comparative genomics of two Lactobacillus ruminis strains from the bovine and human intestinal tracts.</title>
        <authorList>
            <person name="Forde B.M."/>
            <person name="Neville B.A."/>
            <person name="O'Donnell M.M."/>
            <person name="Riboulet-Bisson E."/>
            <person name="Claesson M.J."/>
            <person name="Coghlan A."/>
            <person name="Ross R.P."/>
            <person name="O'Toole P.W."/>
        </authorList>
    </citation>
    <scope>NUCLEOTIDE SEQUENCE [LARGE SCALE GENOMIC DNA]</scope>
    <source>
        <strain evidence="2">ATCC 27782 / RF3</strain>
    </source>
</reference>
<proteinExistence type="predicted"/>